<dbReference type="InterPro" id="IPR051311">
    <property type="entry name" value="DedA_domain"/>
</dbReference>
<evidence type="ECO:0000256" key="1">
    <source>
        <dbReference type="ARBA" id="ARBA00004651"/>
    </source>
</evidence>
<keyword evidence="4 6" id="KW-1133">Transmembrane helix</keyword>
<dbReference type="PANTHER" id="PTHR42709:SF6">
    <property type="entry name" value="UNDECAPRENYL PHOSPHATE TRANSPORTER A"/>
    <property type="match status" value="1"/>
</dbReference>
<feature type="domain" description="VTT" evidence="7">
    <location>
        <begin position="38"/>
        <end position="164"/>
    </location>
</feature>
<dbReference type="EMBL" id="MHMT01000006">
    <property type="protein sequence ID" value="OGZ33051.1"/>
    <property type="molecule type" value="Genomic_DNA"/>
</dbReference>
<sequence length="205" mass="23558">MISDILAQLANFIIKIISDSGYFGITFLMALESACIPIPSEVIMPFAGYLVAIKKLSLIWVIIWGAIGNLTGSIIAYWAGAYGGRSFILKYGKYILLKQEELDKAQRFFDKYGNLSIFFSRILPIVRTFISFPAGIAKMSFRKFCFYTFIGSLIWSAILSYIGVFLGENWESIGIYFRRFDWLILILLIVFVVLFLYKKLRKKQR</sequence>
<dbReference type="Pfam" id="PF09335">
    <property type="entry name" value="VTT_dom"/>
    <property type="match status" value="1"/>
</dbReference>
<feature type="transmembrane region" description="Helical" evidence="6">
    <location>
        <begin position="179"/>
        <end position="197"/>
    </location>
</feature>
<dbReference type="InterPro" id="IPR032816">
    <property type="entry name" value="VTT_dom"/>
</dbReference>
<dbReference type="GO" id="GO:0005886">
    <property type="term" value="C:plasma membrane"/>
    <property type="evidence" value="ECO:0007669"/>
    <property type="project" value="UniProtKB-SubCell"/>
</dbReference>
<gene>
    <name evidence="8" type="ORF">A2V69_03860</name>
</gene>
<evidence type="ECO:0000256" key="5">
    <source>
        <dbReference type="ARBA" id="ARBA00023136"/>
    </source>
</evidence>
<feature type="transmembrane region" description="Helical" evidence="6">
    <location>
        <begin position="58"/>
        <end position="79"/>
    </location>
</feature>
<organism evidence="8 9">
    <name type="scientific">Candidatus Portnoybacteria bacterium RBG_13_40_8</name>
    <dbReference type="NCBI Taxonomy" id="1801990"/>
    <lineage>
        <taxon>Bacteria</taxon>
        <taxon>Candidatus Portnoyibacteriota</taxon>
    </lineage>
</organism>
<evidence type="ECO:0000313" key="8">
    <source>
        <dbReference type="EMBL" id="OGZ33051.1"/>
    </source>
</evidence>
<dbReference type="AlphaFoldDB" id="A0A1G2F677"/>
<reference evidence="8 9" key="1">
    <citation type="journal article" date="2016" name="Nat. Commun.">
        <title>Thousands of microbial genomes shed light on interconnected biogeochemical processes in an aquifer system.</title>
        <authorList>
            <person name="Anantharaman K."/>
            <person name="Brown C.T."/>
            <person name="Hug L.A."/>
            <person name="Sharon I."/>
            <person name="Castelle C.J."/>
            <person name="Probst A.J."/>
            <person name="Thomas B.C."/>
            <person name="Singh A."/>
            <person name="Wilkins M.J."/>
            <person name="Karaoz U."/>
            <person name="Brodie E.L."/>
            <person name="Williams K.H."/>
            <person name="Hubbard S.S."/>
            <person name="Banfield J.F."/>
        </authorList>
    </citation>
    <scope>NUCLEOTIDE SEQUENCE [LARGE SCALE GENOMIC DNA]</scope>
</reference>
<name>A0A1G2F677_9BACT</name>
<accession>A0A1G2F677</accession>
<evidence type="ECO:0000259" key="7">
    <source>
        <dbReference type="Pfam" id="PF09335"/>
    </source>
</evidence>
<keyword evidence="2" id="KW-1003">Cell membrane</keyword>
<dbReference type="Proteomes" id="UP000177810">
    <property type="component" value="Unassembled WGS sequence"/>
</dbReference>
<proteinExistence type="predicted"/>
<evidence type="ECO:0000256" key="2">
    <source>
        <dbReference type="ARBA" id="ARBA00022475"/>
    </source>
</evidence>
<feature type="transmembrane region" description="Helical" evidence="6">
    <location>
        <begin position="20"/>
        <end position="38"/>
    </location>
</feature>
<protein>
    <submittedName>
        <fullName evidence="8">Alkaline phosphatase</fullName>
    </submittedName>
</protein>
<evidence type="ECO:0000256" key="6">
    <source>
        <dbReference type="SAM" id="Phobius"/>
    </source>
</evidence>
<comment type="subcellular location">
    <subcellularLocation>
        <location evidence="1">Cell membrane</location>
        <topology evidence="1">Multi-pass membrane protein</topology>
    </subcellularLocation>
</comment>
<evidence type="ECO:0000256" key="4">
    <source>
        <dbReference type="ARBA" id="ARBA00022989"/>
    </source>
</evidence>
<dbReference type="STRING" id="1801990.A2V69_03860"/>
<keyword evidence="5 6" id="KW-0472">Membrane</keyword>
<keyword evidence="3 6" id="KW-0812">Transmembrane</keyword>
<evidence type="ECO:0000313" key="9">
    <source>
        <dbReference type="Proteomes" id="UP000177810"/>
    </source>
</evidence>
<dbReference type="PANTHER" id="PTHR42709">
    <property type="entry name" value="ALKALINE PHOSPHATASE LIKE PROTEIN"/>
    <property type="match status" value="1"/>
</dbReference>
<evidence type="ECO:0000256" key="3">
    <source>
        <dbReference type="ARBA" id="ARBA00022692"/>
    </source>
</evidence>
<comment type="caution">
    <text evidence="8">The sequence shown here is derived from an EMBL/GenBank/DDBJ whole genome shotgun (WGS) entry which is preliminary data.</text>
</comment>
<feature type="transmembrane region" description="Helical" evidence="6">
    <location>
        <begin position="144"/>
        <end position="167"/>
    </location>
</feature>